<dbReference type="STRING" id="1335048.AKL17_0347"/>
<dbReference type="PATRIC" id="fig|1335048.3.peg.364"/>
<feature type="domain" description="FAD dependent oxidoreductase" evidence="2">
    <location>
        <begin position="7"/>
        <end position="333"/>
    </location>
</feature>
<dbReference type="KEGG" id="daa:AKL17_0347"/>
<dbReference type="InterPro" id="IPR006076">
    <property type="entry name" value="FAD-dep_OxRdtase"/>
</dbReference>
<evidence type="ECO:0000256" key="1">
    <source>
        <dbReference type="ARBA" id="ARBA00023002"/>
    </source>
</evidence>
<dbReference type="OrthoDB" id="7818064at2"/>
<dbReference type="SUPFAM" id="SSF51971">
    <property type="entry name" value="Nucleotide-binding domain"/>
    <property type="match status" value="1"/>
</dbReference>
<dbReference type="Gene3D" id="3.50.50.60">
    <property type="entry name" value="FAD/NAD(P)-binding domain"/>
    <property type="match status" value="2"/>
</dbReference>
<gene>
    <name evidence="3" type="ORF">AKL17_0347</name>
</gene>
<protein>
    <submittedName>
        <fullName evidence="3">Oxidoreductase</fullName>
    </submittedName>
</protein>
<sequence>MAEARPDVTVHGAGIFGLATAWECTRRGARVRVIEAARIGAGSSGGLVGALAPHVPEQWNPKKAFQLEALLMAEAFWAEVAAAGGVDPGYARTGRLQPLADAAAVELARARARGAEALWQGRAEWRVIPAKADGWTPAAASGFVVHDTLTARMAPRRAAAALAAAIRARGGEIVEGGGAEPAGLQIWATGAAGLAALSAHLGRTVGAPVKGQSALLRPALDVRDLPQIFVEGLHIVPHADGSVATGSTSEREFEAPDSVDAQLEALIDKVRARCPALAAAPVVERWSGARPRARTRAPMLGAWPGRPGHFVANGGFKIGFGIAPKVAEAMADLVLEGRDGIPDGFRVEDSL</sequence>
<dbReference type="Pfam" id="PF01266">
    <property type="entry name" value="DAO"/>
    <property type="match status" value="1"/>
</dbReference>
<accession>A0A165SFT0</accession>
<keyword evidence="1" id="KW-0560">Oxidoreductase</keyword>
<evidence type="ECO:0000313" key="3">
    <source>
        <dbReference type="EMBL" id="AMY67609.1"/>
    </source>
</evidence>
<dbReference type="PANTHER" id="PTHR13847:SF289">
    <property type="entry name" value="GLYCINE OXIDASE"/>
    <property type="match status" value="1"/>
</dbReference>
<dbReference type="RefSeq" id="WP_066809035.1">
    <property type="nucleotide sequence ID" value="NZ_CP012661.1"/>
</dbReference>
<dbReference type="PANTHER" id="PTHR13847">
    <property type="entry name" value="SARCOSINE DEHYDROGENASE-RELATED"/>
    <property type="match status" value="1"/>
</dbReference>
<dbReference type="SUPFAM" id="SSF54373">
    <property type="entry name" value="FAD-linked reductases, C-terminal domain"/>
    <property type="match status" value="1"/>
</dbReference>
<evidence type="ECO:0000313" key="4">
    <source>
        <dbReference type="Proteomes" id="UP000076128"/>
    </source>
</evidence>
<dbReference type="AlphaFoldDB" id="A0A165SFT0"/>
<proteinExistence type="predicted"/>
<dbReference type="Proteomes" id="UP000076128">
    <property type="component" value="Chromosome"/>
</dbReference>
<organism evidence="3 4">
    <name type="scientific">Frigidibacter mobilis</name>
    <dbReference type="NCBI Taxonomy" id="1335048"/>
    <lineage>
        <taxon>Bacteria</taxon>
        <taxon>Pseudomonadati</taxon>
        <taxon>Pseudomonadota</taxon>
        <taxon>Alphaproteobacteria</taxon>
        <taxon>Rhodobacterales</taxon>
        <taxon>Paracoccaceae</taxon>
        <taxon>Frigidibacter</taxon>
    </lineage>
</organism>
<evidence type="ECO:0000259" key="2">
    <source>
        <dbReference type="Pfam" id="PF01266"/>
    </source>
</evidence>
<keyword evidence="4" id="KW-1185">Reference proteome</keyword>
<reference evidence="3 4" key="1">
    <citation type="submission" date="2015-09" db="EMBL/GenBank/DDBJ databases">
        <title>Complete genome sequence of Defluviimonas alba cai42t isolated from an oilfield in Xinjiang.</title>
        <authorList>
            <person name="Geng S."/>
            <person name="Pan X."/>
            <person name="Wu X."/>
        </authorList>
    </citation>
    <scope>NUCLEOTIDE SEQUENCE [LARGE SCALE GENOMIC DNA]</scope>
    <source>
        <strain evidence="4">cai42</strain>
    </source>
</reference>
<dbReference type="GO" id="GO:0016491">
    <property type="term" value="F:oxidoreductase activity"/>
    <property type="evidence" value="ECO:0007669"/>
    <property type="project" value="UniProtKB-KW"/>
</dbReference>
<name>A0A165SFT0_9RHOB</name>
<dbReference type="EMBL" id="CP012661">
    <property type="protein sequence ID" value="AMY67609.1"/>
    <property type="molecule type" value="Genomic_DNA"/>
</dbReference>
<dbReference type="GO" id="GO:0005737">
    <property type="term" value="C:cytoplasm"/>
    <property type="evidence" value="ECO:0007669"/>
    <property type="project" value="TreeGrafter"/>
</dbReference>
<dbReference type="Gene3D" id="3.30.9.10">
    <property type="entry name" value="D-Amino Acid Oxidase, subunit A, domain 2"/>
    <property type="match status" value="2"/>
</dbReference>
<dbReference type="InterPro" id="IPR036188">
    <property type="entry name" value="FAD/NAD-bd_sf"/>
</dbReference>